<feature type="domain" description="C2H2-type" evidence="13">
    <location>
        <begin position="279"/>
        <end position="306"/>
    </location>
</feature>
<dbReference type="FunFam" id="3.30.160.60:FF:000100">
    <property type="entry name" value="Zinc finger 45-like"/>
    <property type="match status" value="1"/>
</dbReference>
<feature type="region of interest" description="Disordered" evidence="12">
    <location>
        <begin position="1"/>
        <end position="38"/>
    </location>
</feature>
<protein>
    <recommendedName>
        <fullName evidence="13">C2H2-type domain-containing protein</fullName>
    </recommendedName>
</protein>
<dbReference type="InterPro" id="IPR013087">
    <property type="entry name" value="Znf_C2H2_type"/>
</dbReference>
<feature type="domain" description="C2H2-type" evidence="13">
    <location>
        <begin position="114"/>
        <end position="141"/>
    </location>
</feature>
<evidence type="ECO:0000256" key="3">
    <source>
        <dbReference type="ARBA" id="ARBA00022723"/>
    </source>
</evidence>
<keyword evidence="7" id="KW-0805">Transcription regulation</keyword>
<evidence type="ECO:0000256" key="2">
    <source>
        <dbReference type="ARBA" id="ARBA00006991"/>
    </source>
</evidence>
<dbReference type="FunFam" id="3.30.160.60:FF:000646">
    <property type="entry name" value="Myeloid zinc finger 1"/>
    <property type="match status" value="1"/>
</dbReference>
<keyword evidence="10" id="KW-0539">Nucleus</keyword>
<proteinExistence type="inferred from homology"/>
<accession>A0A9Q1AZG0</accession>
<feature type="domain" description="C2H2-type" evidence="13">
    <location>
        <begin position="141"/>
        <end position="168"/>
    </location>
</feature>
<dbReference type="PROSITE" id="PS00028">
    <property type="entry name" value="ZINC_FINGER_C2H2_1"/>
    <property type="match status" value="5"/>
</dbReference>
<reference evidence="14" key="1">
    <citation type="journal article" date="2023" name="DNA Res.">
        <title>Chromosome-level genome assembly of Phrynocephalus forsythii using third-generation DNA sequencing and Hi-C analysis.</title>
        <authorList>
            <person name="Qi Y."/>
            <person name="Zhao W."/>
            <person name="Zhao Y."/>
            <person name="Niu C."/>
            <person name="Cao S."/>
            <person name="Zhang Y."/>
        </authorList>
    </citation>
    <scope>NUCLEOTIDE SEQUENCE</scope>
    <source>
        <tissue evidence="14">Muscle</tissue>
    </source>
</reference>
<evidence type="ECO:0000256" key="10">
    <source>
        <dbReference type="ARBA" id="ARBA00023242"/>
    </source>
</evidence>
<dbReference type="GO" id="GO:0008270">
    <property type="term" value="F:zinc ion binding"/>
    <property type="evidence" value="ECO:0007669"/>
    <property type="project" value="UniProtKB-KW"/>
</dbReference>
<evidence type="ECO:0000256" key="8">
    <source>
        <dbReference type="ARBA" id="ARBA00023125"/>
    </source>
</evidence>
<keyword evidence="6" id="KW-0862">Zinc</keyword>
<evidence type="ECO:0000256" key="5">
    <source>
        <dbReference type="ARBA" id="ARBA00022771"/>
    </source>
</evidence>
<dbReference type="PANTHER" id="PTHR47772:SF13">
    <property type="entry name" value="GASTRULA ZINC FINGER PROTEIN XLCGF49.1-LIKE-RELATED"/>
    <property type="match status" value="1"/>
</dbReference>
<dbReference type="AlphaFoldDB" id="A0A9Q1AZG0"/>
<feature type="compositionally biased region" description="Basic and acidic residues" evidence="12">
    <location>
        <begin position="22"/>
        <end position="33"/>
    </location>
</feature>
<feature type="domain" description="C2H2-type" evidence="13">
    <location>
        <begin position="251"/>
        <end position="278"/>
    </location>
</feature>
<feature type="domain" description="C2H2-type" evidence="13">
    <location>
        <begin position="169"/>
        <end position="196"/>
    </location>
</feature>
<evidence type="ECO:0000256" key="7">
    <source>
        <dbReference type="ARBA" id="ARBA00023015"/>
    </source>
</evidence>
<comment type="caution">
    <text evidence="14">The sequence shown here is derived from an EMBL/GenBank/DDBJ whole genome shotgun (WGS) entry which is preliminary data.</text>
</comment>
<dbReference type="PANTHER" id="PTHR47772">
    <property type="entry name" value="ZINC FINGER PROTEIN 200"/>
    <property type="match status" value="1"/>
</dbReference>
<dbReference type="GO" id="GO:0003677">
    <property type="term" value="F:DNA binding"/>
    <property type="evidence" value="ECO:0007669"/>
    <property type="project" value="UniProtKB-KW"/>
</dbReference>
<evidence type="ECO:0000256" key="4">
    <source>
        <dbReference type="ARBA" id="ARBA00022737"/>
    </source>
</evidence>
<dbReference type="FunFam" id="3.30.160.60:FF:000508">
    <property type="entry name" value="Myeloid zinc finger 1"/>
    <property type="match status" value="1"/>
</dbReference>
<evidence type="ECO:0000256" key="6">
    <source>
        <dbReference type="ARBA" id="ARBA00022833"/>
    </source>
</evidence>
<evidence type="ECO:0000313" key="15">
    <source>
        <dbReference type="Proteomes" id="UP001142489"/>
    </source>
</evidence>
<dbReference type="SUPFAM" id="SSF57667">
    <property type="entry name" value="beta-beta-alpha zinc fingers"/>
    <property type="match status" value="4"/>
</dbReference>
<evidence type="ECO:0000313" key="14">
    <source>
        <dbReference type="EMBL" id="KAJ7322248.1"/>
    </source>
</evidence>
<gene>
    <name evidence="14" type="ORF">JRQ81_018535</name>
</gene>
<keyword evidence="15" id="KW-1185">Reference proteome</keyword>
<evidence type="ECO:0000259" key="13">
    <source>
        <dbReference type="PROSITE" id="PS50157"/>
    </source>
</evidence>
<organism evidence="14 15">
    <name type="scientific">Phrynocephalus forsythii</name>
    <dbReference type="NCBI Taxonomy" id="171643"/>
    <lineage>
        <taxon>Eukaryota</taxon>
        <taxon>Metazoa</taxon>
        <taxon>Chordata</taxon>
        <taxon>Craniata</taxon>
        <taxon>Vertebrata</taxon>
        <taxon>Euteleostomi</taxon>
        <taxon>Lepidosauria</taxon>
        <taxon>Squamata</taxon>
        <taxon>Bifurcata</taxon>
        <taxon>Unidentata</taxon>
        <taxon>Episquamata</taxon>
        <taxon>Toxicofera</taxon>
        <taxon>Iguania</taxon>
        <taxon>Acrodonta</taxon>
        <taxon>Agamidae</taxon>
        <taxon>Agaminae</taxon>
        <taxon>Phrynocephalus</taxon>
    </lineage>
</organism>
<dbReference type="Gene3D" id="3.30.160.60">
    <property type="entry name" value="Classic Zinc Finger"/>
    <property type="match status" value="5"/>
</dbReference>
<dbReference type="Proteomes" id="UP001142489">
    <property type="component" value="Unassembled WGS sequence"/>
</dbReference>
<keyword evidence="5 11" id="KW-0863">Zinc-finger</keyword>
<keyword evidence="8" id="KW-0238">DNA-binding</keyword>
<feature type="domain" description="C2H2-type" evidence="13">
    <location>
        <begin position="223"/>
        <end position="246"/>
    </location>
</feature>
<name>A0A9Q1AZG0_9SAUR</name>
<dbReference type="InterPro" id="IPR036236">
    <property type="entry name" value="Znf_C2H2_sf"/>
</dbReference>
<keyword evidence="4" id="KW-0677">Repeat</keyword>
<dbReference type="Pfam" id="PF00096">
    <property type="entry name" value="zf-C2H2"/>
    <property type="match status" value="4"/>
</dbReference>
<evidence type="ECO:0000256" key="9">
    <source>
        <dbReference type="ARBA" id="ARBA00023163"/>
    </source>
</evidence>
<evidence type="ECO:0000256" key="1">
    <source>
        <dbReference type="ARBA" id="ARBA00004123"/>
    </source>
</evidence>
<sequence length="343" mass="38129">MAEALGLVAAPADQSRSTVQKQEVKEEPPDRHRGSSPFLFPSAQGATTNLLDVCPRWCEVKLTDLRSPSWGLVEGAHGPCKEELLICGGCGESFAAWASLGEHQCLQWAEKGPSVCSLCGKAFHYRRNLLAHKKLRGKRRYTCGRCGIQFCLRGDLLRHRASHTAEGVFPCATCSRVFPSRRHLLTHQLEHAPKGPQRCPNSGEAVGGKLQGHGAAQEGERPFTCATCGNSFCWKESLHHHQRLYHQAGGFSCAFCGRTFLRHGNLLAHQRVHTGEMPFSCPQCQRCFATKANLTVHRRLHCGDPDPLAHLPSRWDFCSGEKLLEHHQASHIPEEKMRVKEEP</sequence>
<dbReference type="SMART" id="SM00355">
    <property type="entry name" value="ZnF_C2H2"/>
    <property type="match status" value="6"/>
</dbReference>
<dbReference type="PROSITE" id="PS50157">
    <property type="entry name" value="ZINC_FINGER_C2H2_2"/>
    <property type="match status" value="6"/>
</dbReference>
<dbReference type="OrthoDB" id="6910977at2759"/>
<keyword evidence="3" id="KW-0479">Metal-binding</keyword>
<dbReference type="GO" id="GO:0042802">
    <property type="term" value="F:identical protein binding"/>
    <property type="evidence" value="ECO:0007669"/>
    <property type="project" value="UniProtKB-ARBA"/>
</dbReference>
<dbReference type="EMBL" id="JAPFRF010000009">
    <property type="protein sequence ID" value="KAJ7322248.1"/>
    <property type="molecule type" value="Genomic_DNA"/>
</dbReference>
<comment type="similarity">
    <text evidence="2">Belongs to the krueppel C2H2-type zinc-finger protein family.</text>
</comment>
<keyword evidence="9" id="KW-0804">Transcription</keyword>
<evidence type="ECO:0000256" key="11">
    <source>
        <dbReference type="PROSITE-ProRule" id="PRU00042"/>
    </source>
</evidence>
<comment type="subcellular location">
    <subcellularLocation>
        <location evidence="1">Nucleus</location>
    </subcellularLocation>
</comment>
<dbReference type="GO" id="GO:0005634">
    <property type="term" value="C:nucleus"/>
    <property type="evidence" value="ECO:0007669"/>
    <property type="project" value="UniProtKB-SubCell"/>
</dbReference>
<evidence type="ECO:0000256" key="12">
    <source>
        <dbReference type="SAM" id="MobiDB-lite"/>
    </source>
</evidence>
<dbReference type="InterPro" id="IPR050636">
    <property type="entry name" value="C2H2-ZF_domain-containing"/>
</dbReference>